<proteinExistence type="predicted"/>
<protein>
    <submittedName>
        <fullName evidence="2">Uncharacterized protein</fullName>
    </submittedName>
</protein>
<evidence type="ECO:0000256" key="1">
    <source>
        <dbReference type="SAM" id="Phobius"/>
    </source>
</evidence>
<dbReference type="Proteomes" id="UP000294752">
    <property type="component" value="Unassembled WGS sequence"/>
</dbReference>
<dbReference type="EMBL" id="SNZV01000015">
    <property type="protein sequence ID" value="TDS06756.1"/>
    <property type="molecule type" value="Genomic_DNA"/>
</dbReference>
<keyword evidence="1" id="KW-1133">Transmembrane helix</keyword>
<name>A0A4R7CU99_9SPHI</name>
<gene>
    <name evidence="2" type="ORF">B0I21_1151</name>
</gene>
<keyword evidence="1" id="KW-0472">Membrane</keyword>
<dbReference type="OrthoDB" id="966098at2"/>
<keyword evidence="1" id="KW-0812">Transmembrane</keyword>
<feature type="transmembrane region" description="Helical" evidence="1">
    <location>
        <begin position="37"/>
        <end position="54"/>
    </location>
</feature>
<accession>A0A4R7CU99</accession>
<organism evidence="2 3">
    <name type="scientific">Sphingobacterium paludis</name>
    <dbReference type="NCBI Taxonomy" id="1476465"/>
    <lineage>
        <taxon>Bacteria</taxon>
        <taxon>Pseudomonadati</taxon>
        <taxon>Bacteroidota</taxon>
        <taxon>Sphingobacteriia</taxon>
        <taxon>Sphingobacteriales</taxon>
        <taxon>Sphingobacteriaceae</taxon>
        <taxon>Sphingobacterium</taxon>
    </lineage>
</organism>
<reference evidence="2 3" key="1">
    <citation type="submission" date="2019-03" db="EMBL/GenBank/DDBJ databases">
        <title>Genomic Encyclopedia of Type Strains, Phase III (KMG-III): the genomes of soil and plant-associated and newly described type strains.</title>
        <authorList>
            <person name="Whitman W."/>
        </authorList>
    </citation>
    <scope>NUCLEOTIDE SEQUENCE [LARGE SCALE GENOMIC DNA]</scope>
    <source>
        <strain evidence="2 3">CGMCC 1.12801</strain>
    </source>
</reference>
<comment type="caution">
    <text evidence="2">The sequence shown here is derived from an EMBL/GenBank/DDBJ whole genome shotgun (WGS) entry which is preliminary data.</text>
</comment>
<keyword evidence="3" id="KW-1185">Reference proteome</keyword>
<evidence type="ECO:0000313" key="3">
    <source>
        <dbReference type="Proteomes" id="UP000294752"/>
    </source>
</evidence>
<evidence type="ECO:0000313" key="2">
    <source>
        <dbReference type="EMBL" id="TDS06756.1"/>
    </source>
</evidence>
<dbReference type="AlphaFoldDB" id="A0A4R7CU99"/>
<sequence length="62" mass="6995">MKNKIGFNLIFALIALPIGLALLREFDFQSLTFCKTALGVLYLLTFIISVFLMLKKNKKASI</sequence>